<dbReference type="GO" id="GO:0051536">
    <property type="term" value="F:iron-sulfur cluster binding"/>
    <property type="evidence" value="ECO:0007669"/>
    <property type="project" value="UniProtKB-UniRule"/>
</dbReference>
<name>A0A2R7Y4Y2_9CREN</name>
<reference evidence="9 10" key="1">
    <citation type="journal article" date="2018" name="Syst. Appl. Microbiol.">
        <title>A new symbiotic nanoarchaeote (Candidatus Nanoclepta minutus) and its host (Zestosphaera tikiterensis gen. nov., sp. nov.) from a New Zealand hot spring.</title>
        <authorList>
            <person name="St John E."/>
            <person name="Liu Y."/>
            <person name="Podar M."/>
            <person name="Stott M.B."/>
            <person name="Meneghin J."/>
            <person name="Chen Z."/>
            <person name="Lagutin K."/>
            <person name="Mitchell K."/>
            <person name="Reysenbach A.L."/>
        </authorList>
    </citation>
    <scope>NUCLEOTIDE SEQUENCE [LARGE SCALE GENOMIC DNA]</scope>
    <source>
        <strain evidence="9">NZ3</strain>
    </source>
</reference>
<evidence type="ECO:0000256" key="5">
    <source>
        <dbReference type="ARBA" id="ARBA00023014"/>
    </source>
</evidence>
<feature type="binding site" evidence="8">
    <location>
        <begin position="13"/>
        <end position="20"/>
    </location>
    <ligand>
        <name>ATP</name>
        <dbReference type="ChEBI" id="CHEBI:30616"/>
    </ligand>
</feature>
<dbReference type="Proteomes" id="UP000244093">
    <property type="component" value="Unassembled WGS sequence"/>
</dbReference>
<sequence>MQGIKHVIAVMSGKGGVGKSFIASNLSLTLRKLGFEVGLMDVDFHGPSAPKMLGIRGQRLIATSEGILPAVGPLDLKVISLDFLLPDDDTPVIWRGPIKTSALLQFLTDVYWGPLDFLVIDMPPGTSDEAITVAQEIPKLDGAIFITIPSEVSILVVGRSIAFARRIGMKPLGVIENMSSFYCPDSGKTYKVLGTGTGRRIAEKYGIPFLGEIPLDPRIAEANDEGTPYVLKYPDSPVTKVFDEIASKILEYLKEGNALEGQ</sequence>
<dbReference type="Gene3D" id="3.40.50.300">
    <property type="entry name" value="P-loop containing nucleotide triphosphate hydrolases"/>
    <property type="match status" value="1"/>
</dbReference>
<dbReference type="Pfam" id="PF10609">
    <property type="entry name" value="ParA"/>
    <property type="match status" value="1"/>
</dbReference>
<evidence type="ECO:0000256" key="8">
    <source>
        <dbReference type="HAMAP-Rule" id="MF_02040"/>
    </source>
</evidence>
<evidence type="ECO:0000256" key="6">
    <source>
        <dbReference type="ARBA" id="ARBA00058094"/>
    </source>
</evidence>
<comment type="similarity">
    <text evidence="8">Belongs to the Mrp/NBP35 ATP-binding proteins family.</text>
</comment>
<dbReference type="FunFam" id="3.40.50.300:FF:001119">
    <property type="entry name" value="Iron-sulfur cluster carrier protein"/>
    <property type="match status" value="1"/>
</dbReference>
<dbReference type="PANTHER" id="PTHR23264:SF19">
    <property type="entry name" value="CYTOSOLIC FE-S CLUSTER ASSEMBLY FACTOR NUBP2"/>
    <property type="match status" value="1"/>
</dbReference>
<dbReference type="GO" id="GO:0005829">
    <property type="term" value="C:cytosol"/>
    <property type="evidence" value="ECO:0007669"/>
    <property type="project" value="TreeGrafter"/>
</dbReference>
<keyword evidence="3 8" id="KW-0067">ATP-binding</keyword>
<keyword evidence="4 8" id="KW-0408">Iron</keyword>
<evidence type="ECO:0000256" key="4">
    <source>
        <dbReference type="ARBA" id="ARBA00023004"/>
    </source>
</evidence>
<evidence type="ECO:0000256" key="2">
    <source>
        <dbReference type="ARBA" id="ARBA00022741"/>
    </source>
</evidence>
<comment type="subunit">
    <text evidence="8">Homodimer.</text>
</comment>
<dbReference type="GO" id="GO:0140663">
    <property type="term" value="F:ATP-dependent FeS chaperone activity"/>
    <property type="evidence" value="ECO:0007669"/>
    <property type="project" value="InterPro"/>
</dbReference>
<evidence type="ECO:0000313" key="9">
    <source>
        <dbReference type="EMBL" id="PUA32601.1"/>
    </source>
</evidence>
<dbReference type="PANTHER" id="PTHR23264">
    <property type="entry name" value="NUCLEOTIDE-BINDING PROTEIN NBP35 YEAST -RELATED"/>
    <property type="match status" value="1"/>
</dbReference>
<dbReference type="GO" id="GO:0046872">
    <property type="term" value="F:metal ion binding"/>
    <property type="evidence" value="ECO:0007669"/>
    <property type="project" value="UniProtKB-KW"/>
</dbReference>
<dbReference type="HAMAP" id="MF_02040">
    <property type="entry name" value="Mrp_NBP35"/>
    <property type="match status" value="1"/>
</dbReference>
<dbReference type="CDD" id="cd02037">
    <property type="entry name" value="Mrp_NBP35"/>
    <property type="match status" value="1"/>
</dbReference>
<proteinExistence type="inferred from homology"/>
<comment type="function">
    <text evidence="6 8">Binds and transfers iron-sulfur (Fe-S) clusters to target apoproteins. Can hydrolyze ATP.</text>
</comment>
<dbReference type="GO" id="GO:0005524">
    <property type="term" value="F:ATP binding"/>
    <property type="evidence" value="ECO:0007669"/>
    <property type="project" value="UniProtKB-UniRule"/>
</dbReference>
<dbReference type="InterPro" id="IPR019591">
    <property type="entry name" value="Mrp/NBP35_ATP-bd"/>
</dbReference>
<protein>
    <recommendedName>
        <fullName evidence="7 8">Iron-sulfur cluster carrier protein</fullName>
    </recommendedName>
</protein>
<gene>
    <name evidence="9" type="ORF">B7O98_07715</name>
</gene>
<evidence type="ECO:0000256" key="1">
    <source>
        <dbReference type="ARBA" id="ARBA00022723"/>
    </source>
</evidence>
<evidence type="ECO:0000313" key="10">
    <source>
        <dbReference type="Proteomes" id="UP000244093"/>
    </source>
</evidence>
<comment type="caution">
    <text evidence="9">The sequence shown here is derived from an EMBL/GenBank/DDBJ whole genome shotgun (WGS) entry which is preliminary data.</text>
</comment>
<dbReference type="SUPFAM" id="SSF52540">
    <property type="entry name" value="P-loop containing nucleoside triphosphate hydrolases"/>
    <property type="match status" value="1"/>
</dbReference>
<dbReference type="InterPro" id="IPR000808">
    <property type="entry name" value="Mrp-like_CS"/>
</dbReference>
<accession>A0A2R7Y4Y2</accession>
<dbReference type="PROSITE" id="PS01215">
    <property type="entry name" value="MRP"/>
    <property type="match status" value="1"/>
</dbReference>
<keyword evidence="5 8" id="KW-0411">Iron-sulfur</keyword>
<dbReference type="GO" id="GO:0016226">
    <property type="term" value="P:iron-sulfur cluster assembly"/>
    <property type="evidence" value="ECO:0007669"/>
    <property type="project" value="InterPro"/>
</dbReference>
<organism evidence="9 10">
    <name type="scientific">Zestosphaera tikiterensis</name>
    <dbReference type="NCBI Taxonomy" id="1973259"/>
    <lineage>
        <taxon>Archaea</taxon>
        <taxon>Thermoproteota</taxon>
        <taxon>Thermoprotei</taxon>
        <taxon>Desulfurococcales</taxon>
        <taxon>Desulfurococcaceae</taxon>
        <taxon>Zestosphaera</taxon>
    </lineage>
</organism>
<dbReference type="GO" id="GO:0016887">
    <property type="term" value="F:ATP hydrolysis activity"/>
    <property type="evidence" value="ECO:0007669"/>
    <property type="project" value="UniProtKB-UniRule"/>
</dbReference>
<keyword evidence="2 8" id="KW-0547">Nucleotide-binding</keyword>
<dbReference type="InterPro" id="IPR027417">
    <property type="entry name" value="P-loop_NTPase"/>
</dbReference>
<dbReference type="InterPro" id="IPR033756">
    <property type="entry name" value="YlxH/NBP35"/>
</dbReference>
<evidence type="ECO:0000256" key="7">
    <source>
        <dbReference type="ARBA" id="ARBA00074706"/>
    </source>
</evidence>
<evidence type="ECO:0000256" key="3">
    <source>
        <dbReference type="ARBA" id="ARBA00022840"/>
    </source>
</evidence>
<dbReference type="EMBL" id="NBVN01000004">
    <property type="protein sequence ID" value="PUA32601.1"/>
    <property type="molecule type" value="Genomic_DNA"/>
</dbReference>
<keyword evidence="1 8" id="KW-0479">Metal-binding</keyword>
<dbReference type="AlphaFoldDB" id="A0A2R7Y4Y2"/>
<keyword evidence="8" id="KW-0378">Hydrolase</keyword>